<evidence type="ECO:0000313" key="13">
    <source>
        <dbReference type="WBParaSite" id="maker-PairedContig_1128-snap-gene-0.18-mRNA-1"/>
    </source>
</evidence>
<dbReference type="FunFam" id="2.60.220.30:FF:000001">
    <property type="entry name" value="Ankyrin-3 isoform 2"/>
    <property type="match status" value="1"/>
</dbReference>
<feature type="region of interest" description="Disordered" evidence="10">
    <location>
        <begin position="49"/>
        <end position="73"/>
    </location>
</feature>
<feature type="repeat" description="ANK" evidence="9">
    <location>
        <begin position="171"/>
        <end position="203"/>
    </location>
</feature>
<dbReference type="Pfam" id="PF17809">
    <property type="entry name" value="UPA_2"/>
    <property type="match status" value="1"/>
</dbReference>
<feature type="repeat" description="ANK" evidence="9">
    <location>
        <begin position="561"/>
        <end position="593"/>
    </location>
</feature>
<dbReference type="FunFam" id="2.60.220.30:FF:000002">
    <property type="entry name" value="Ankyrin-3 isoform 2"/>
    <property type="match status" value="1"/>
</dbReference>
<feature type="repeat" description="ANK" evidence="9">
    <location>
        <begin position="644"/>
        <end position="676"/>
    </location>
</feature>
<feature type="repeat" description="ANK" evidence="9">
    <location>
        <begin position="204"/>
        <end position="227"/>
    </location>
</feature>
<feature type="domain" description="Death" evidence="11">
    <location>
        <begin position="1526"/>
        <end position="1567"/>
    </location>
</feature>
<reference evidence="13" key="1">
    <citation type="submission" date="2016-11" db="UniProtKB">
        <authorList>
            <consortium name="WormBaseParasite"/>
        </authorList>
    </citation>
    <scope>IDENTIFICATION</scope>
    <source>
        <strain evidence="13">pt0022</strain>
    </source>
</reference>
<dbReference type="FunFam" id="1.25.40.20:FF:000095">
    <property type="entry name" value="Ankyrin 2, isoform J"/>
    <property type="match status" value="1"/>
</dbReference>
<keyword evidence="4" id="KW-0597">Phosphoprotein</keyword>
<feature type="repeat" description="ANK" evidence="9">
    <location>
        <begin position="713"/>
        <end position="734"/>
    </location>
</feature>
<evidence type="ECO:0000256" key="2">
    <source>
        <dbReference type="ARBA" id="ARBA00004370"/>
    </source>
</evidence>
<evidence type="ECO:0000256" key="3">
    <source>
        <dbReference type="ARBA" id="ARBA00022490"/>
    </source>
</evidence>
<sequence>MLLLSGWYMLTKRSARGHSNGSTTDKKRVTDKTQLLMINPAVEAAGWPAEVPKSQQQQVPSDNSQHSNKVGESSASFLRAARAGNLDRVLELLRLGTDINTCNANGLNALHLASKEGHHEVVRELLKRKADVDAATKKGNTALHIASLAGQELIVTILVENDANVNVQSLNGFTPLYMAAQENHESVVRYLLAHSANQALATEDGFTPLAVALQQGHDRVVALLLENDTRGKVRLPALHIAAKKDDTKAATLLLQNEHNSDVTSKSGFTPLHIASHYGNENVALLLLEKGANVNYQARHNISPLHVATKWGRANMVSLLLAHGAVIDCRTRDLLTPLHCASRSGHDQVVDLLLEKGAPINAKTKNGLAPLHMAAQGDHVDSARILLYHRAPVDDVTVDYLTPLHVAAHCGHVRVAKLLLDRNADSNARALNGFTPLHIACKKNRIKVVELLLKYHAAIEATTESGLSPLHVAAFMGAINIVIYLLQQGANADVATVRGETPLHLAARANQTDIVRVLVRNGAQGPSFLASYQNILQSIFLKKNFANIVHSVCDHVDAAARELQTPLHIASRLGNTDIVILLLQAGASPNAATRDLYTPLHIAAKVSLMEHGKYLRLFDLEPEGQEEVAAILMDHSTDKTLLTKKGFTPLHLAAKYGNLPVAKLLLERGTLVDIEGKNQVAVVTPLHVAAHYNNDKVALLLLESGASAHAAAKNGYTPLHIAAKKNQMDIASTLLHYRVPHYYANANAESKAGFTPLHLSAQEGHREMAALLIENGAKVGFRKIIKVSEKDFIVRTKRQINMVRFLIEHGAPVSATTRASYTPLHQAAQQGHNNVVRYLLEHGASPNVQTSTGQTPLSIAERLGYVSVVEALKTVTETTVITETTTVTEERYKPQNPEAMNETMFSDSEDEAPNTLEEDASHLRVLTHSPLRLSTDDHDLSFFPNHTSSPYPSPGATLIYLSRDDNQITANVHAHDFSESLTKGLHDSTGVHLIHATEPMLSRSPEVEGADGDLDALIRKAQHEPVTTAMADPSLDASLSDSVPVTRTTVQPSFLISFMVDARGGAMRGCRHSGVRIIIPPRKAPQPTRITCRYLRKDKLAHPPPLSEGEALASRILEMAPHGAKFLGPVILEVPHFASLRGREREIVILRSDDGQHWKEHQLEATEDAVQEVLNESFDAEELSQLDDLHTSRITRILTNDFPMYFAVVTRVRQEVHCVGPEGGVILSSVVPRVQAIFPDGSLTKTIKVSVQAQPVPQEIVARLHGNRVAVSPIVTVEPRRRKFHKPITLCIPLPQSSNKGMLTQYSGQPGQEPPTLRLLCSITGGSAPAQWEDITGTTQLTFAGEDVSFTTTVSARFWLMDCQTPRDAARMAQEVYNEAIAVPYMAKFLIFARRTFPTEGQLRLFCMTDDREDKTLEKQEHFIEIAKSKDVEVLSGRHQFLEFSGNILPITKSGDQLSLYFLPFQENRLAFMIKTRAHTDNETAADGRISFMKEPKMRAENLPPQTPLCTLAITLPEYTGPLAGLEAITVLRIWIFLKKEQATPAVLRSALQRIGRDDVVREINRAEKPDDLEGTSVSHISGPSVTMSSTSLEADDRRHYPEVVTTQQLMVEGPFFQHSEYYGVDGDAEGPKEQPFREEEEEVAVSEIRTVVRTERHVHDSEDGERSFDTGPIVEERTITTTYEDDVAVNEEIVDRIVPLNEEEQEKWDRMVREVEMNLEQQEAPKEGTLDSQVTHKEKKDGDDGVILKATRMGSSHVSQFLPDEAKTAANETGLSRDATIVMTPAGEEDDHIEVAAHSLVLAGITNSGEIIINGVILDCYCLSTTLSFHHIESVTKFIAEEEISECEQTTDVTGDSAVVSAMTTEIRGGNMSEGTISATQQWGSHTVSTGLDLQIQAETESKYEQGTDMMKPIASSGLFERKRSPSFAAALLSGDREPGHKAYVQFVSPSGAAQVIEAYENEEEFAGMERSVQSVIGRLLFTLSSLKMSNPERHAAAVRRLQDLEEELRAAGAVCPPDTTASNVVSKILASASPTSDIQIRVNSSQHITNTKSVFETETPGMDGLDAVTVQHLQQQLISNMSVRQTPLSSTEPNIPTVTDQRHEAMAEGFTSGDGSMVVSKKMTRVVTTTRTTLPGENTESNVGDLIRLKVNEQVYSGSVDPGDQHIHLVPITKQQQQQKLDSSEQQQQHQ</sequence>
<feature type="repeat" description="ANK" evidence="9">
    <location>
        <begin position="464"/>
        <end position="496"/>
    </location>
</feature>
<feature type="repeat" description="ANK" evidence="9">
    <location>
        <begin position="138"/>
        <end position="170"/>
    </location>
</feature>
<feature type="repeat" description="ANK" evidence="9">
    <location>
        <begin position="398"/>
        <end position="430"/>
    </location>
</feature>
<dbReference type="Gene3D" id="1.25.40.20">
    <property type="entry name" value="Ankyrin repeat-containing domain"/>
    <property type="match status" value="3"/>
</dbReference>
<dbReference type="InterPro" id="IPR040745">
    <property type="entry name" value="Ankyrin_UPA"/>
</dbReference>
<feature type="repeat" description="ANK" evidence="9">
    <location>
        <begin position="497"/>
        <end position="523"/>
    </location>
</feature>
<evidence type="ECO:0000256" key="8">
    <source>
        <dbReference type="ARBA" id="ARBA00023212"/>
    </source>
</evidence>
<feature type="region of interest" description="Disordered" evidence="10">
    <location>
        <begin position="1718"/>
        <end position="1743"/>
    </location>
</feature>
<dbReference type="PRINTS" id="PR01415">
    <property type="entry name" value="ANKYRIN"/>
</dbReference>
<evidence type="ECO:0000256" key="9">
    <source>
        <dbReference type="PROSITE-ProRule" id="PRU00023"/>
    </source>
</evidence>
<feature type="repeat" description="ANK" evidence="9">
    <location>
        <begin position="332"/>
        <end position="364"/>
    </location>
</feature>
<organism evidence="13">
    <name type="scientific">Wuchereria bancrofti</name>
    <dbReference type="NCBI Taxonomy" id="6293"/>
    <lineage>
        <taxon>Eukaryota</taxon>
        <taxon>Metazoa</taxon>
        <taxon>Ecdysozoa</taxon>
        <taxon>Nematoda</taxon>
        <taxon>Chromadorea</taxon>
        <taxon>Rhabditida</taxon>
        <taxon>Spirurina</taxon>
        <taxon>Spiruromorpha</taxon>
        <taxon>Filarioidea</taxon>
        <taxon>Onchocercidae</taxon>
        <taxon>Wuchereria</taxon>
    </lineage>
</organism>
<dbReference type="GO" id="GO:0007165">
    <property type="term" value="P:signal transduction"/>
    <property type="evidence" value="ECO:0007669"/>
    <property type="project" value="InterPro"/>
</dbReference>
<dbReference type="Pfam" id="PF13637">
    <property type="entry name" value="Ank_4"/>
    <property type="match status" value="1"/>
</dbReference>
<dbReference type="PROSITE" id="PS50017">
    <property type="entry name" value="DEATH_DOMAIN"/>
    <property type="match status" value="1"/>
</dbReference>
<feature type="compositionally biased region" description="Basic and acidic residues" evidence="10">
    <location>
        <begin position="1723"/>
        <end position="1743"/>
    </location>
</feature>
<dbReference type="InterPro" id="IPR036770">
    <property type="entry name" value="Ankyrin_rpt-contain_sf"/>
</dbReference>
<dbReference type="PROSITE" id="PS50088">
    <property type="entry name" value="ANK_REPEAT"/>
    <property type="match status" value="18"/>
</dbReference>
<keyword evidence="3" id="KW-0963">Cytoplasm</keyword>
<evidence type="ECO:0000256" key="5">
    <source>
        <dbReference type="ARBA" id="ARBA00022737"/>
    </source>
</evidence>
<feature type="repeat" description="ANK" evidence="9">
    <location>
        <begin position="105"/>
        <end position="137"/>
    </location>
</feature>
<dbReference type="Gene3D" id="2.60.40.2660">
    <property type="match status" value="1"/>
</dbReference>
<dbReference type="Pfam" id="PF12796">
    <property type="entry name" value="Ank_2"/>
    <property type="match status" value="5"/>
</dbReference>
<protein>
    <recommendedName>
        <fullName evidence="14">ANK_REP_REGION domain-containing protein</fullName>
    </recommendedName>
</protein>
<evidence type="ECO:0000259" key="12">
    <source>
        <dbReference type="PROSITE" id="PS51145"/>
    </source>
</evidence>
<evidence type="ECO:0000256" key="6">
    <source>
        <dbReference type="ARBA" id="ARBA00023043"/>
    </source>
</evidence>
<dbReference type="Pfam" id="PF13857">
    <property type="entry name" value="Ank_5"/>
    <property type="match status" value="1"/>
</dbReference>
<evidence type="ECO:0000256" key="1">
    <source>
        <dbReference type="ARBA" id="ARBA00004245"/>
    </source>
</evidence>
<dbReference type="GO" id="GO:0005856">
    <property type="term" value="C:cytoskeleton"/>
    <property type="evidence" value="ECO:0007669"/>
    <property type="project" value="UniProtKB-SubCell"/>
</dbReference>
<accession>A0A1I8E9A9</accession>
<dbReference type="Pfam" id="PF00023">
    <property type="entry name" value="Ank"/>
    <property type="match status" value="3"/>
</dbReference>
<dbReference type="FunFam" id="1.25.40.20:FF:000001">
    <property type="entry name" value="Ankyrin-2 isoform 2"/>
    <property type="match status" value="1"/>
</dbReference>
<keyword evidence="8" id="KW-0206">Cytoskeleton</keyword>
<feature type="compositionally biased region" description="Polar residues" evidence="10">
    <location>
        <begin position="53"/>
        <end position="73"/>
    </location>
</feature>
<evidence type="ECO:0000259" key="11">
    <source>
        <dbReference type="PROSITE" id="PS50017"/>
    </source>
</evidence>
<dbReference type="PROSITE" id="PS50297">
    <property type="entry name" value="ANK_REP_REGION"/>
    <property type="match status" value="18"/>
</dbReference>
<feature type="domain" description="ZU5" evidence="12">
    <location>
        <begin position="1212"/>
        <end position="1356"/>
    </location>
</feature>
<feature type="repeat" description="ANK" evidence="9">
    <location>
        <begin position="431"/>
        <end position="463"/>
    </location>
</feature>
<feature type="repeat" description="ANK" evidence="9">
    <location>
        <begin position="299"/>
        <end position="331"/>
    </location>
</feature>
<dbReference type="STRING" id="6293.A0A1I8E9A9"/>
<dbReference type="PANTHER" id="PTHR24123:SF141">
    <property type="entry name" value="ANKYRIN 2, ISOFORM U"/>
    <property type="match status" value="1"/>
</dbReference>
<feature type="repeat" description="ANK" evidence="9">
    <location>
        <begin position="818"/>
        <end position="850"/>
    </location>
</feature>
<feature type="compositionally biased region" description="Polar residues" evidence="10">
    <location>
        <begin position="1575"/>
        <end position="1592"/>
    </location>
</feature>
<dbReference type="SMART" id="SM00248">
    <property type="entry name" value="ANK"/>
    <property type="match status" value="21"/>
</dbReference>
<keyword evidence="5" id="KW-0677">Repeat</keyword>
<dbReference type="PROSITE" id="PS51145">
    <property type="entry name" value="ZU5"/>
    <property type="match status" value="2"/>
</dbReference>
<name>A0A1I8E9A9_WUCBA</name>
<dbReference type="SMART" id="SM00218">
    <property type="entry name" value="ZU5"/>
    <property type="match status" value="1"/>
</dbReference>
<feature type="repeat" description="ANK" evidence="9">
    <location>
        <begin position="751"/>
        <end position="783"/>
    </location>
</feature>
<dbReference type="WBParaSite" id="maker-PairedContig_1128-snap-gene-0.18-mRNA-1">
    <property type="protein sequence ID" value="maker-PairedContig_1128-snap-gene-0.18-mRNA-1"/>
    <property type="gene ID" value="maker-PairedContig_1128-snap-gene-0.18"/>
</dbReference>
<keyword evidence="7" id="KW-0472">Membrane</keyword>
<evidence type="ECO:0000256" key="7">
    <source>
        <dbReference type="ARBA" id="ARBA00023136"/>
    </source>
</evidence>
<dbReference type="SUPFAM" id="SSF48403">
    <property type="entry name" value="Ankyrin repeat"/>
    <property type="match status" value="3"/>
</dbReference>
<evidence type="ECO:0000256" key="4">
    <source>
        <dbReference type="ARBA" id="ARBA00022553"/>
    </source>
</evidence>
<evidence type="ECO:0000256" key="10">
    <source>
        <dbReference type="SAM" id="MobiDB-lite"/>
    </source>
</evidence>
<feature type="region of interest" description="Disordered" evidence="10">
    <location>
        <begin position="1571"/>
        <end position="1595"/>
    </location>
</feature>
<feature type="repeat" description="ANK" evidence="9">
    <location>
        <begin position="266"/>
        <end position="298"/>
    </location>
</feature>
<dbReference type="InterPro" id="IPR002110">
    <property type="entry name" value="Ankyrin_rpt"/>
</dbReference>
<dbReference type="PANTHER" id="PTHR24123">
    <property type="entry name" value="ANKYRIN REPEAT-CONTAINING"/>
    <property type="match status" value="1"/>
</dbReference>
<keyword evidence="6 9" id="KW-0040">ANK repeat</keyword>
<dbReference type="InterPro" id="IPR000488">
    <property type="entry name" value="Death_dom"/>
</dbReference>
<dbReference type="GO" id="GO:0016020">
    <property type="term" value="C:membrane"/>
    <property type="evidence" value="ECO:0007669"/>
    <property type="project" value="UniProtKB-SubCell"/>
</dbReference>
<comment type="subcellular location">
    <subcellularLocation>
        <location evidence="1">Cytoplasm</location>
        <location evidence="1">Cytoskeleton</location>
    </subcellularLocation>
    <subcellularLocation>
        <location evidence="2">Membrane</location>
    </subcellularLocation>
</comment>
<proteinExistence type="predicted"/>
<feature type="repeat" description="ANK" evidence="9">
    <location>
        <begin position="365"/>
        <end position="397"/>
    </location>
</feature>
<dbReference type="Gene3D" id="2.60.220.30">
    <property type="match status" value="2"/>
</dbReference>
<dbReference type="InterPro" id="IPR000906">
    <property type="entry name" value="ZU5_dom"/>
</dbReference>
<evidence type="ECO:0008006" key="14">
    <source>
        <dbReference type="Google" id="ProtNLM"/>
    </source>
</evidence>
<feature type="domain" description="ZU5" evidence="12">
    <location>
        <begin position="1053"/>
        <end position="1210"/>
    </location>
</feature>
<dbReference type="InterPro" id="IPR051165">
    <property type="entry name" value="Multifunctional_ANK_Repeat"/>
</dbReference>
<feature type="repeat" description="ANK" evidence="9">
    <location>
        <begin position="683"/>
        <end position="712"/>
    </location>
</feature>
<dbReference type="Pfam" id="PF00791">
    <property type="entry name" value="ZU5"/>
    <property type="match status" value="1"/>
</dbReference>